<sequence>MWTLMLWVLLLLCNFSLAAPPAKPENISCILYHNRNLTCTWSPEKEISATKYIVTMTYSFGKRRRICNATSASCSFFPPYVLPPDICSIEVEAQNEDGKNKSDTTYWDLYSIMKTEPPEILSVKRILGMAQMVQIRWRTHEVFDPIPYLRYTLRFRTVNSTHWMEVGFGSYDHIYNLTGLQAFMEYAVVLRYRTNESSIWSNWSKEKMGMTEEEAPYGLELWRVLRPADTEGKRKVLLLWKKARGAPILEKTLGYNISYFPENNTNLTEVINSTNQHCELLLTGETHWVFVTSYNSLGTSPKAILRIPAVQENTFRCIEGMQARLAEDLLLVEWQSSAPKVNTWVVEWLLDSESEFPSLSWEPVSQAMNWTIKQDKLKPFSCYNISVYPILGDQVGEPYSIQAYAKEKAPSEGPKVTKVKNIGVKTVTVTWKEIPKSSRNGFINNYTIFYQAEGGKEFSKTVNSSILQCDLESLTRKTSYTVWVMASTRAGGFNGTVINFKTLSISVAEIIFITSLVGGGLLLLIIFTVTSALKKPDRLTHLCCPDVPNPAESSLATWRGDDIKKSNKEEVDDSGNTDDRILKVCSVPADLIDKLVVNFENFLEVISTEEVAKGQENILGGEANEYVTSPSRPPCSPGKSLEEPLVITEITSRDSNNQCLEMVEEIYSQANEQLLSSGQSLGLDYLSEGVPNPYLKNSVTTREFLVHDNHTKRQSQ</sequence>
<evidence type="ECO:0000256" key="7">
    <source>
        <dbReference type="ARBA" id="ARBA00022859"/>
    </source>
</evidence>
<dbReference type="Ensembl" id="ENSNGAT00000002070.1">
    <property type="protein sequence ID" value="ENSNGAP00000002003.1"/>
    <property type="gene ID" value="ENSNGAG00000001498.1"/>
</dbReference>
<dbReference type="PANTHER" id="PTHR48423">
    <property type="entry name" value="INTERLEUKIN-27 RECEPTOR SUBUNIT ALPHA"/>
    <property type="match status" value="1"/>
</dbReference>
<evidence type="ECO:0000256" key="14">
    <source>
        <dbReference type="ARBA" id="ARBA00034111"/>
    </source>
</evidence>
<dbReference type="InterPro" id="IPR052672">
    <property type="entry name" value="Type1_Cytokine_Rcpt_Type2"/>
</dbReference>
<evidence type="ECO:0000256" key="21">
    <source>
        <dbReference type="SAM" id="Phobius"/>
    </source>
</evidence>
<comment type="similarity">
    <text evidence="2">Belongs to the type I cytokine receptor family. Type 2 subfamily.</text>
</comment>
<evidence type="ECO:0000256" key="5">
    <source>
        <dbReference type="ARBA" id="ARBA00022729"/>
    </source>
</evidence>
<evidence type="ECO:0000256" key="9">
    <source>
        <dbReference type="ARBA" id="ARBA00023018"/>
    </source>
</evidence>
<feature type="signal peptide" evidence="22">
    <location>
        <begin position="1"/>
        <end position="18"/>
    </location>
</feature>
<dbReference type="Pfam" id="PF00041">
    <property type="entry name" value="fn3"/>
    <property type="match status" value="1"/>
</dbReference>
<evidence type="ECO:0000256" key="6">
    <source>
        <dbReference type="ARBA" id="ARBA00022737"/>
    </source>
</evidence>
<comment type="function">
    <text evidence="15">Associates with OSMR to form the interleukin-31 receptor which activates STAT3 and to a lower extent STAT1 and STAT5. May function in skin immunity. Mediates IL31-induced itch, probably in a manner dependent on cation channels TRPA1 and TRPV1. Positively regulates numbers and cycling status of immature subsets of myeloid progenitor cells in bone marrow in vivo and enhances myeloid progenitor cell survival in vitro.</text>
</comment>
<dbReference type="SUPFAM" id="SSF49265">
    <property type="entry name" value="Fibronectin type III"/>
    <property type="match status" value="4"/>
</dbReference>
<feature type="domain" description="Fibronectin type-III" evidence="23">
    <location>
        <begin position="410"/>
        <end position="505"/>
    </location>
</feature>
<dbReference type="FunFam" id="2.60.40.10:FF:000465">
    <property type="entry name" value="Granulocyte colony-stimulating factor receptor"/>
    <property type="match status" value="1"/>
</dbReference>
<gene>
    <name evidence="24" type="primary">Il31ra</name>
</gene>
<dbReference type="GO" id="GO:0002067">
    <property type="term" value="P:glandular epithelial cell differentiation"/>
    <property type="evidence" value="ECO:0007669"/>
    <property type="project" value="Ensembl"/>
</dbReference>
<dbReference type="GO" id="GO:0002438">
    <property type="term" value="P:acute inflammatory response to antigenic stimulus"/>
    <property type="evidence" value="ECO:0007669"/>
    <property type="project" value="Ensembl"/>
</dbReference>
<dbReference type="GO" id="GO:0008284">
    <property type="term" value="P:positive regulation of cell population proliferation"/>
    <property type="evidence" value="ECO:0007669"/>
    <property type="project" value="Ensembl"/>
</dbReference>
<dbReference type="CDD" id="cd00063">
    <property type="entry name" value="FN3"/>
    <property type="match status" value="2"/>
</dbReference>
<evidence type="ECO:0000256" key="3">
    <source>
        <dbReference type="ARBA" id="ARBA00022475"/>
    </source>
</evidence>
<organism evidence="24 25">
    <name type="scientific">Nannospalax galili</name>
    <name type="common">Northern Israeli blind subterranean mole rat</name>
    <name type="synonym">Spalax galili</name>
    <dbReference type="NCBI Taxonomy" id="1026970"/>
    <lineage>
        <taxon>Eukaryota</taxon>
        <taxon>Metazoa</taxon>
        <taxon>Chordata</taxon>
        <taxon>Craniata</taxon>
        <taxon>Vertebrata</taxon>
        <taxon>Euteleostomi</taxon>
        <taxon>Mammalia</taxon>
        <taxon>Eutheria</taxon>
        <taxon>Euarchontoglires</taxon>
        <taxon>Glires</taxon>
        <taxon>Rodentia</taxon>
        <taxon>Myomorpha</taxon>
        <taxon>Muroidea</taxon>
        <taxon>Spalacidae</taxon>
        <taxon>Spalacinae</taxon>
        <taxon>Nannospalax</taxon>
    </lineage>
</organism>
<evidence type="ECO:0000256" key="10">
    <source>
        <dbReference type="ARBA" id="ARBA00023136"/>
    </source>
</evidence>
<name>A0A8C6QCI6_NANGA</name>
<feature type="domain" description="Fibronectin type-III" evidence="23">
    <location>
        <begin position="117"/>
        <end position="214"/>
    </location>
</feature>
<dbReference type="OMA" id="NSTHWME"/>
<keyword evidence="7" id="KW-0391">Immunity</keyword>
<evidence type="ECO:0000256" key="12">
    <source>
        <dbReference type="ARBA" id="ARBA00023180"/>
    </source>
</evidence>
<evidence type="ECO:0000256" key="1">
    <source>
        <dbReference type="ARBA" id="ARBA00004251"/>
    </source>
</evidence>
<evidence type="ECO:0000313" key="25">
    <source>
        <dbReference type="Proteomes" id="UP000694381"/>
    </source>
</evidence>
<keyword evidence="8 21" id="KW-1133">Transmembrane helix</keyword>
<dbReference type="InterPro" id="IPR003961">
    <property type="entry name" value="FN3_dom"/>
</dbReference>
<dbReference type="GeneTree" id="ENSGT00940000155603"/>
<keyword evidence="9" id="KW-0770">Synapse</keyword>
<reference evidence="24" key="2">
    <citation type="submission" date="2025-09" db="UniProtKB">
        <authorList>
            <consortium name="Ensembl"/>
        </authorList>
    </citation>
    <scope>IDENTIFICATION</scope>
</reference>
<dbReference type="FunFam" id="2.60.40.10:FF:000414">
    <property type="entry name" value="Interleukin-6 receptor subunit beta"/>
    <property type="match status" value="1"/>
</dbReference>
<evidence type="ECO:0000259" key="23">
    <source>
        <dbReference type="PROSITE" id="PS50853"/>
    </source>
</evidence>
<feature type="transmembrane region" description="Helical" evidence="21">
    <location>
        <begin position="510"/>
        <end position="533"/>
    </location>
</feature>
<keyword evidence="25" id="KW-1185">Reference proteome</keyword>
<reference evidence="24" key="1">
    <citation type="submission" date="2025-08" db="UniProtKB">
        <authorList>
            <consortium name="Ensembl"/>
        </authorList>
    </citation>
    <scope>IDENTIFICATION</scope>
</reference>
<dbReference type="GO" id="GO:0030224">
    <property type="term" value="P:monocyte differentiation"/>
    <property type="evidence" value="ECO:0007669"/>
    <property type="project" value="Ensembl"/>
</dbReference>
<dbReference type="PROSITE" id="PS50853">
    <property type="entry name" value="FN3"/>
    <property type="match status" value="2"/>
</dbReference>
<evidence type="ECO:0000256" key="18">
    <source>
        <dbReference type="ARBA" id="ARBA00078177"/>
    </source>
</evidence>
<evidence type="ECO:0000256" key="17">
    <source>
        <dbReference type="ARBA" id="ARBA00070022"/>
    </source>
</evidence>
<dbReference type="InterPro" id="IPR013783">
    <property type="entry name" value="Ig-like_fold"/>
</dbReference>
<dbReference type="GO" id="GO:0019955">
    <property type="term" value="F:cytokine binding"/>
    <property type="evidence" value="ECO:0007669"/>
    <property type="project" value="Ensembl"/>
</dbReference>
<dbReference type="FunFam" id="2.60.40.10:FF:000908">
    <property type="entry name" value="Interleukin 31 receptor A"/>
    <property type="match status" value="1"/>
</dbReference>
<keyword evidence="12" id="KW-0325">Glycoprotein</keyword>
<evidence type="ECO:0000256" key="19">
    <source>
        <dbReference type="ARBA" id="ARBA00079690"/>
    </source>
</evidence>
<accession>A0A8C6QCI6</accession>
<evidence type="ECO:0000256" key="22">
    <source>
        <dbReference type="SAM" id="SignalP"/>
    </source>
</evidence>
<keyword evidence="11" id="KW-0675">Receptor</keyword>
<protein>
    <recommendedName>
        <fullName evidence="17">Interleukin-31 receptor subunit alpha</fullName>
    </recommendedName>
    <alternativeName>
        <fullName evidence="19">GLM-R</fullName>
    </alternativeName>
    <alternativeName>
        <fullName evidence="20">Gp130-like monocyte receptor</fullName>
    </alternativeName>
    <alternativeName>
        <fullName evidence="18">ZcytoR17</fullName>
    </alternativeName>
</protein>
<comment type="subunit">
    <text evidence="16">Heterodimer with OSMR. Interacts with JAK1 and STAT3.</text>
</comment>
<evidence type="ECO:0000256" key="8">
    <source>
        <dbReference type="ARBA" id="ARBA00022989"/>
    </source>
</evidence>
<evidence type="ECO:0000256" key="13">
    <source>
        <dbReference type="ARBA" id="ARBA00023273"/>
    </source>
</evidence>
<keyword evidence="10 21" id="KW-0472">Membrane</keyword>
<dbReference type="GO" id="GO:0042734">
    <property type="term" value="C:presynaptic membrane"/>
    <property type="evidence" value="ECO:0007669"/>
    <property type="project" value="UniProtKB-SubCell"/>
</dbReference>
<evidence type="ECO:0000256" key="11">
    <source>
        <dbReference type="ARBA" id="ARBA00023170"/>
    </source>
</evidence>
<evidence type="ECO:0000256" key="2">
    <source>
        <dbReference type="ARBA" id="ARBA00008921"/>
    </source>
</evidence>
<evidence type="ECO:0000256" key="15">
    <source>
        <dbReference type="ARBA" id="ARBA00056762"/>
    </source>
</evidence>
<dbReference type="FunFam" id="2.60.40.10:FF:000732">
    <property type="entry name" value="Interleukin 31 receptor A"/>
    <property type="match status" value="1"/>
</dbReference>
<dbReference type="Gene3D" id="2.60.40.10">
    <property type="entry name" value="Immunoglobulins"/>
    <property type="match status" value="5"/>
</dbReference>
<keyword evidence="4 21" id="KW-0812">Transmembrane</keyword>
<dbReference type="SMART" id="SM00060">
    <property type="entry name" value="FN3"/>
    <property type="match status" value="3"/>
</dbReference>
<proteinExistence type="inferred from homology"/>
<evidence type="ECO:0000313" key="24">
    <source>
        <dbReference type="Ensembl" id="ENSNGAP00000002003.1"/>
    </source>
</evidence>
<dbReference type="AlphaFoldDB" id="A0A8C6QCI6"/>
<dbReference type="FunFam" id="2.60.40.10:FF:000913">
    <property type="entry name" value="Interleukin 31 receptor A"/>
    <property type="match status" value="1"/>
</dbReference>
<keyword evidence="6" id="KW-0677">Repeat</keyword>
<dbReference type="PANTHER" id="PTHR48423:SF1">
    <property type="entry name" value="INTERLEUKIN-27 RECEPTOR SUBUNIT ALPHA"/>
    <property type="match status" value="1"/>
</dbReference>
<keyword evidence="13" id="KW-0966">Cell projection</keyword>
<keyword evidence="5 22" id="KW-0732">Signal</keyword>
<keyword evidence="3" id="KW-1003">Cell membrane</keyword>
<dbReference type="Proteomes" id="UP000694381">
    <property type="component" value="Unassembled WGS sequence"/>
</dbReference>
<dbReference type="GO" id="GO:0098542">
    <property type="term" value="P:defense response to other organism"/>
    <property type="evidence" value="ECO:0007669"/>
    <property type="project" value="Ensembl"/>
</dbReference>
<comment type="subcellular location">
    <subcellularLocation>
        <location evidence="1">Cell membrane</location>
        <topology evidence="1">Single-pass type I membrane protein</topology>
    </subcellularLocation>
    <subcellularLocation>
        <location evidence="14">Presynaptic cell membrane</location>
    </subcellularLocation>
</comment>
<dbReference type="GO" id="GO:0009897">
    <property type="term" value="C:external side of plasma membrane"/>
    <property type="evidence" value="ECO:0007669"/>
    <property type="project" value="Ensembl"/>
</dbReference>
<evidence type="ECO:0000256" key="16">
    <source>
        <dbReference type="ARBA" id="ARBA00064019"/>
    </source>
</evidence>
<dbReference type="GO" id="GO:0007259">
    <property type="term" value="P:cell surface receptor signaling pathway via JAK-STAT"/>
    <property type="evidence" value="ECO:0007669"/>
    <property type="project" value="Ensembl"/>
</dbReference>
<dbReference type="InterPro" id="IPR036116">
    <property type="entry name" value="FN3_sf"/>
</dbReference>
<evidence type="ECO:0000256" key="20">
    <source>
        <dbReference type="ARBA" id="ARBA00082494"/>
    </source>
</evidence>
<feature type="chain" id="PRO_5034352298" description="Interleukin-31 receptor subunit alpha" evidence="22">
    <location>
        <begin position="19"/>
        <end position="716"/>
    </location>
</feature>
<evidence type="ECO:0000256" key="4">
    <source>
        <dbReference type="ARBA" id="ARBA00022692"/>
    </source>
</evidence>